<keyword evidence="1" id="KW-1133">Transmembrane helix</keyword>
<evidence type="ECO:0000313" key="2">
    <source>
        <dbReference type="EMBL" id="MFC5196565.1"/>
    </source>
</evidence>
<evidence type="ECO:0000313" key="3">
    <source>
        <dbReference type="Proteomes" id="UP001596162"/>
    </source>
</evidence>
<sequence>MNTSVLESKLKRHKISYSNDNGKIIIGKSKTDFGTLIGLVLLPIIAALGISIFMLINNAEYRGKIIAAIIFLFGTGFYNYSRTRSKKQSNNNFILLEDKAIKVKNDFGAYILDLKNIIDFEYTIEQIDEETFEGNLYLIDNEERKHQILGFDDEDEKYVLNDLKWFSKYLIKYVELNNHAHLKTSVGELIVRNL</sequence>
<comment type="caution">
    <text evidence="2">The sequence shown here is derived from an EMBL/GenBank/DDBJ whole genome shotgun (WGS) entry which is preliminary data.</text>
</comment>
<evidence type="ECO:0000256" key="1">
    <source>
        <dbReference type="SAM" id="Phobius"/>
    </source>
</evidence>
<dbReference type="RefSeq" id="WP_376862123.1">
    <property type="nucleotide sequence ID" value="NZ_JBHSLA010000007.1"/>
</dbReference>
<keyword evidence="1" id="KW-0812">Transmembrane</keyword>
<evidence type="ECO:0008006" key="4">
    <source>
        <dbReference type="Google" id="ProtNLM"/>
    </source>
</evidence>
<keyword evidence="1" id="KW-0472">Membrane</keyword>
<accession>A0ABW0CAD9</accession>
<name>A0ABW0CAD9_9FLAO</name>
<reference evidence="3" key="1">
    <citation type="journal article" date="2019" name="Int. J. Syst. Evol. Microbiol.">
        <title>The Global Catalogue of Microorganisms (GCM) 10K type strain sequencing project: providing services to taxonomists for standard genome sequencing and annotation.</title>
        <authorList>
            <consortium name="The Broad Institute Genomics Platform"/>
            <consortium name="The Broad Institute Genome Sequencing Center for Infectious Disease"/>
            <person name="Wu L."/>
            <person name="Ma J."/>
        </authorList>
    </citation>
    <scope>NUCLEOTIDE SEQUENCE [LARGE SCALE GENOMIC DNA]</scope>
    <source>
        <strain evidence="3">JCM 17978</strain>
    </source>
</reference>
<keyword evidence="3" id="KW-1185">Reference proteome</keyword>
<organism evidence="2 3">
    <name type="scientific">Bizionia hallyeonensis</name>
    <dbReference type="NCBI Taxonomy" id="1123757"/>
    <lineage>
        <taxon>Bacteria</taxon>
        <taxon>Pseudomonadati</taxon>
        <taxon>Bacteroidota</taxon>
        <taxon>Flavobacteriia</taxon>
        <taxon>Flavobacteriales</taxon>
        <taxon>Flavobacteriaceae</taxon>
        <taxon>Bizionia</taxon>
    </lineage>
</organism>
<gene>
    <name evidence="2" type="ORF">ACFPH8_14580</name>
</gene>
<protein>
    <recommendedName>
        <fullName evidence="4">YcxB-like protein</fullName>
    </recommendedName>
</protein>
<dbReference type="EMBL" id="JBHSLA010000007">
    <property type="protein sequence ID" value="MFC5196565.1"/>
    <property type="molecule type" value="Genomic_DNA"/>
</dbReference>
<proteinExistence type="predicted"/>
<dbReference type="Proteomes" id="UP001596162">
    <property type="component" value="Unassembled WGS sequence"/>
</dbReference>
<feature type="transmembrane region" description="Helical" evidence="1">
    <location>
        <begin position="61"/>
        <end position="80"/>
    </location>
</feature>
<feature type="transmembrane region" description="Helical" evidence="1">
    <location>
        <begin position="33"/>
        <end position="55"/>
    </location>
</feature>